<dbReference type="EMBL" id="LGFT01000012">
    <property type="protein sequence ID" value="KUK44909.1"/>
    <property type="molecule type" value="Genomic_DNA"/>
</dbReference>
<evidence type="ECO:0000313" key="12">
    <source>
        <dbReference type="Proteomes" id="UP000057043"/>
    </source>
</evidence>
<comment type="caution">
    <text evidence="10">The sequence shown here is derived from an EMBL/GenBank/DDBJ whole genome shotgun (WGS) entry which is preliminary data.</text>
</comment>
<keyword evidence="4" id="KW-0378">Hydrolase</keyword>
<keyword evidence="5" id="KW-0464">Manganese</keyword>
<evidence type="ECO:0000313" key="11">
    <source>
        <dbReference type="Proteomes" id="UP000053961"/>
    </source>
</evidence>
<evidence type="ECO:0000256" key="1">
    <source>
        <dbReference type="ARBA" id="ARBA00001936"/>
    </source>
</evidence>
<organism evidence="10 11">
    <name type="scientific">Methanothrix harundinacea</name>
    <dbReference type="NCBI Taxonomy" id="301375"/>
    <lineage>
        <taxon>Archaea</taxon>
        <taxon>Methanobacteriati</taxon>
        <taxon>Methanobacteriota</taxon>
        <taxon>Stenosarchaea group</taxon>
        <taxon>Methanomicrobia</taxon>
        <taxon>Methanotrichales</taxon>
        <taxon>Methanotrichaceae</taxon>
        <taxon>Methanothrix</taxon>
    </lineage>
</organism>
<dbReference type="FunFam" id="3.90.1640.10:FF:000001">
    <property type="entry name" value="Probable manganese-dependent inorganic pyrophosphatase"/>
    <property type="match status" value="1"/>
</dbReference>
<reference evidence="10" key="1">
    <citation type="journal article" date="2015" name="MBio">
        <title>Genome-resolved metagenomic analysis reveals roles for candidate phyla and other microbial community members in biogeochemical transformations in oil reservoirs.</title>
        <authorList>
            <person name="Hu P."/>
            <person name="Tom L."/>
            <person name="Singh A."/>
            <person name="Thomas B.C."/>
            <person name="Baker B.J."/>
            <person name="Piceno Y.M."/>
            <person name="Andersen G.L."/>
            <person name="Banfield J.F."/>
        </authorList>
    </citation>
    <scope>NUCLEOTIDE SEQUENCE [LARGE SCALE GENOMIC DNA]</scope>
    <source>
        <strain evidence="10">56_747</strain>
    </source>
</reference>
<protein>
    <recommendedName>
        <fullName evidence="2">inorganic diphosphatase</fullName>
        <ecNumber evidence="2">3.6.1.1</ecNumber>
    </recommendedName>
    <alternativeName>
        <fullName evidence="6">Pyrophosphate phospho-hydrolase</fullName>
    </alternativeName>
</protein>
<dbReference type="Proteomes" id="UP000053961">
    <property type="component" value="Unassembled WGS sequence"/>
</dbReference>
<dbReference type="EMBL" id="LGHB01000003">
    <property type="protein sequence ID" value="KUK97267.1"/>
    <property type="molecule type" value="Genomic_DNA"/>
</dbReference>
<evidence type="ECO:0000313" key="9">
    <source>
        <dbReference type="EMBL" id="KUK44909.1"/>
    </source>
</evidence>
<dbReference type="AlphaFoldDB" id="A0A124G3L3"/>
<dbReference type="EC" id="3.6.1.1" evidence="2"/>
<dbReference type="Gene3D" id="3.90.1640.10">
    <property type="entry name" value="inorganic pyrophosphatase (n-terminal core)"/>
    <property type="match status" value="1"/>
</dbReference>
<evidence type="ECO:0000259" key="8">
    <source>
        <dbReference type="SMART" id="SM01131"/>
    </source>
</evidence>
<dbReference type="Pfam" id="PF02833">
    <property type="entry name" value="DHHA2"/>
    <property type="match status" value="1"/>
</dbReference>
<dbReference type="GO" id="GO:0004427">
    <property type="term" value="F:inorganic diphosphate phosphatase activity"/>
    <property type="evidence" value="ECO:0007669"/>
    <property type="project" value="UniProtKB-EC"/>
</dbReference>
<evidence type="ECO:0000256" key="6">
    <source>
        <dbReference type="ARBA" id="ARBA00032535"/>
    </source>
</evidence>
<dbReference type="GO" id="GO:0046872">
    <property type="term" value="F:metal ion binding"/>
    <property type="evidence" value="ECO:0007669"/>
    <property type="project" value="UniProtKB-KW"/>
</dbReference>
<dbReference type="InterPro" id="IPR038222">
    <property type="entry name" value="DHHA2_dom_sf"/>
</dbReference>
<dbReference type="InterPro" id="IPR038763">
    <property type="entry name" value="DHH_sf"/>
</dbReference>
<comment type="catalytic activity">
    <reaction evidence="7">
        <text>diphosphate + H2O = 2 phosphate + H(+)</text>
        <dbReference type="Rhea" id="RHEA:24576"/>
        <dbReference type="ChEBI" id="CHEBI:15377"/>
        <dbReference type="ChEBI" id="CHEBI:15378"/>
        <dbReference type="ChEBI" id="CHEBI:33019"/>
        <dbReference type="ChEBI" id="CHEBI:43474"/>
        <dbReference type="EC" id="3.6.1.1"/>
    </reaction>
</comment>
<sequence>MFHLADNVYVVGHKSPDTDSVAAAISYANLKNQLGLPDIYIPAAAGVINSETKFVLEHFGVPVPETITDGKGKKIILVDHNEVAQAVDNIKEATLMEVVDHHKIGDIQTGSPIFFHNEPVGSTATIISAMYDQCNVPITKEMAGVMISAILSDTVLFKSPTCTEKDKAEVEKLAKIIGEDYEQYGIAMLTAKSDISSKTAMDIVKGDYKHFDFAGTKAGVGQIEVMDLSVLEPRRKEILETMETVRKDEGLSFVLIMLTDVMKEASDLLFVGKPVEKFEKAFEGKMENSSIYKEGVLSRKKQVIPPLEAAFK</sequence>
<dbReference type="SUPFAM" id="SSF64182">
    <property type="entry name" value="DHH phosphoesterases"/>
    <property type="match status" value="1"/>
</dbReference>
<feature type="domain" description="DHHA2" evidence="8">
    <location>
        <begin position="185"/>
        <end position="311"/>
    </location>
</feature>
<evidence type="ECO:0000256" key="2">
    <source>
        <dbReference type="ARBA" id="ARBA00012146"/>
    </source>
</evidence>
<accession>A0A124G3L3</accession>
<evidence type="ECO:0000256" key="4">
    <source>
        <dbReference type="ARBA" id="ARBA00022801"/>
    </source>
</evidence>
<dbReference type="Gene3D" id="3.10.310.20">
    <property type="entry name" value="DHHA2 domain"/>
    <property type="match status" value="1"/>
</dbReference>
<evidence type="ECO:0000313" key="10">
    <source>
        <dbReference type="EMBL" id="KUK97267.1"/>
    </source>
</evidence>
<dbReference type="PANTHER" id="PTHR12112:SF22">
    <property type="entry name" value="MANGANESE-DEPENDENT INORGANIC PYROPHOSPHATASE-RELATED"/>
    <property type="match status" value="1"/>
</dbReference>
<comment type="cofactor">
    <cofactor evidence="1">
        <name>Mn(2+)</name>
        <dbReference type="ChEBI" id="CHEBI:29035"/>
    </cofactor>
</comment>
<dbReference type="InterPro" id="IPR004097">
    <property type="entry name" value="DHHA2"/>
</dbReference>
<dbReference type="InterPro" id="IPR001667">
    <property type="entry name" value="DDH_dom"/>
</dbReference>
<dbReference type="Proteomes" id="UP000057043">
    <property type="component" value="Unassembled WGS sequence"/>
</dbReference>
<proteinExistence type="predicted"/>
<reference evidence="11 12" key="2">
    <citation type="journal article" date="2015" name="MBio">
        <title>Genome-Resolved Metagenomic Analysis Reveals Roles for Candidate Phyla and Other Microbial Community Members in Biogeochemical Transformations in Oil Reservoirs.</title>
        <authorList>
            <person name="Hu P."/>
            <person name="Tom L."/>
            <person name="Singh A."/>
            <person name="Thomas B.C."/>
            <person name="Baker B.J."/>
            <person name="Piceno Y.M."/>
            <person name="Andersen G.L."/>
            <person name="Banfield J.F."/>
        </authorList>
    </citation>
    <scope>NUCLEOTIDE SEQUENCE [LARGE SCALE GENOMIC DNA]</scope>
    <source>
        <strain evidence="9">57_489</strain>
    </source>
</reference>
<dbReference type="NCBIfam" id="NF003877">
    <property type="entry name" value="PRK05427.1"/>
    <property type="match status" value="1"/>
</dbReference>
<keyword evidence="3" id="KW-0479">Metal-binding</keyword>
<gene>
    <name evidence="9" type="ORF">XD72_0735</name>
    <name evidence="10" type="ORF">XE07_0422</name>
</gene>
<evidence type="ECO:0000256" key="5">
    <source>
        <dbReference type="ARBA" id="ARBA00023211"/>
    </source>
</evidence>
<evidence type="ECO:0000256" key="3">
    <source>
        <dbReference type="ARBA" id="ARBA00022723"/>
    </source>
</evidence>
<dbReference type="Pfam" id="PF01368">
    <property type="entry name" value="DHH"/>
    <property type="match status" value="1"/>
</dbReference>
<dbReference type="SMART" id="SM01131">
    <property type="entry name" value="DHHA2"/>
    <property type="match status" value="1"/>
</dbReference>
<evidence type="ECO:0000256" key="7">
    <source>
        <dbReference type="ARBA" id="ARBA00047820"/>
    </source>
</evidence>
<dbReference type="PANTHER" id="PTHR12112">
    <property type="entry name" value="BNIP - RELATED"/>
    <property type="match status" value="1"/>
</dbReference>
<dbReference type="PATRIC" id="fig|301375.6.peg.333"/>
<name>A0A124G3L3_9EURY</name>
<dbReference type="GO" id="GO:0005737">
    <property type="term" value="C:cytoplasm"/>
    <property type="evidence" value="ECO:0007669"/>
    <property type="project" value="InterPro"/>
</dbReference>